<dbReference type="PANTHER" id="PTHR45657:SF1">
    <property type="entry name" value="CRAL-TRIO DOMAIN-CONTAINING PROTEIN YKL091C-RELATED"/>
    <property type="match status" value="1"/>
</dbReference>
<dbReference type="Pfam" id="PF03765">
    <property type="entry name" value="CRAL_TRIO_N"/>
    <property type="match status" value="1"/>
</dbReference>
<dbReference type="PROSITE" id="PS50191">
    <property type="entry name" value="CRAL_TRIO"/>
    <property type="match status" value="1"/>
</dbReference>
<feature type="region of interest" description="Disordered" evidence="1">
    <location>
        <begin position="342"/>
        <end position="383"/>
    </location>
</feature>
<sequence>MATATQDAMELDPKYDHYDFPTATAEARPGLPGHLTKEQQAQVNQLRLMLESEGATQRIDTLTLLRFLRARKFDVNAAKNMFLESEEWRKAVKVYDYDTSEYRLLSLEDPVPTNAKHSGNAPPPAKEPINLDMSIADWDKDGSFKQNLSKYYKQFYHKTDKDGRPCYFEQLGGVDLAALHKAGFTFDKMLFNLAVEYEKMVDPRLPACSRKAGHLLETSCTVMDAAGLSIFNPGQFATYIRMASTMSNANYPERLGRMYIINAGYITSKMVWPLVKGFLDPVTASKIFILTGSYKKDLLAQIPAENLPEKYGGKCKCQGGCELSDAGPWRESEWTKPAWWQKKADDTTIENKPTEIGTGNGAAQGQVQIASSDELNAPAPAAA</sequence>
<accession>A0AAI8VQU3</accession>
<dbReference type="Gene3D" id="3.40.525.10">
    <property type="entry name" value="CRAL-TRIO lipid binding domain"/>
    <property type="match status" value="1"/>
</dbReference>
<evidence type="ECO:0000259" key="2">
    <source>
        <dbReference type="PROSITE" id="PS50191"/>
    </source>
</evidence>
<dbReference type="CDD" id="cd00170">
    <property type="entry name" value="SEC14"/>
    <property type="match status" value="1"/>
</dbReference>
<dbReference type="PANTHER" id="PTHR45657">
    <property type="entry name" value="CRAL-TRIO DOMAIN-CONTAINING PROTEIN YKL091C-RELATED"/>
    <property type="match status" value="1"/>
</dbReference>
<dbReference type="Gene3D" id="1.10.8.20">
    <property type="entry name" value="N-terminal domain of phosphatidylinositol transfer protein sec14p"/>
    <property type="match status" value="1"/>
</dbReference>
<dbReference type="SUPFAM" id="SSF52087">
    <property type="entry name" value="CRAL/TRIO domain"/>
    <property type="match status" value="1"/>
</dbReference>
<evidence type="ECO:0000313" key="3">
    <source>
        <dbReference type="EMBL" id="CAJ2509416.1"/>
    </source>
</evidence>
<dbReference type="Pfam" id="PF00650">
    <property type="entry name" value="CRAL_TRIO"/>
    <property type="match status" value="1"/>
</dbReference>
<reference evidence="3" key="1">
    <citation type="submission" date="2023-10" db="EMBL/GenBank/DDBJ databases">
        <authorList>
            <person name="Hackl T."/>
        </authorList>
    </citation>
    <scope>NUCLEOTIDE SEQUENCE</scope>
</reference>
<keyword evidence="4" id="KW-1185">Reference proteome</keyword>
<proteinExistence type="predicted"/>
<feature type="domain" description="CRAL-TRIO" evidence="2">
    <location>
        <begin position="144"/>
        <end position="319"/>
    </location>
</feature>
<dbReference type="InterPro" id="IPR036865">
    <property type="entry name" value="CRAL-TRIO_dom_sf"/>
</dbReference>
<dbReference type="InterPro" id="IPR011074">
    <property type="entry name" value="CRAL/TRIO_N_dom"/>
</dbReference>
<dbReference type="SMART" id="SM01100">
    <property type="entry name" value="CRAL_TRIO_N"/>
    <property type="match status" value="1"/>
</dbReference>
<dbReference type="InterPro" id="IPR051026">
    <property type="entry name" value="PI/PC_transfer"/>
</dbReference>
<evidence type="ECO:0000256" key="1">
    <source>
        <dbReference type="SAM" id="MobiDB-lite"/>
    </source>
</evidence>
<organism evidence="3 4">
    <name type="scientific">Anthostomella pinea</name>
    <dbReference type="NCBI Taxonomy" id="933095"/>
    <lineage>
        <taxon>Eukaryota</taxon>
        <taxon>Fungi</taxon>
        <taxon>Dikarya</taxon>
        <taxon>Ascomycota</taxon>
        <taxon>Pezizomycotina</taxon>
        <taxon>Sordariomycetes</taxon>
        <taxon>Xylariomycetidae</taxon>
        <taxon>Xylariales</taxon>
        <taxon>Xylariaceae</taxon>
        <taxon>Anthostomella</taxon>
    </lineage>
</organism>
<gene>
    <name evidence="3" type="ORF">KHLLAP_LOCUS9884</name>
</gene>
<dbReference type="Proteomes" id="UP001295740">
    <property type="component" value="Unassembled WGS sequence"/>
</dbReference>
<comment type="caution">
    <text evidence="3">The sequence shown here is derived from an EMBL/GenBank/DDBJ whole genome shotgun (WGS) entry which is preliminary data.</text>
</comment>
<name>A0AAI8VQU3_9PEZI</name>
<evidence type="ECO:0000313" key="4">
    <source>
        <dbReference type="Proteomes" id="UP001295740"/>
    </source>
</evidence>
<protein>
    <submittedName>
        <fullName evidence="3">Uu.00g144420.m01.CDS01</fullName>
    </submittedName>
</protein>
<dbReference type="InterPro" id="IPR036273">
    <property type="entry name" value="CRAL/TRIO_N_dom_sf"/>
</dbReference>
<dbReference type="SMART" id="SM00516">
    <property type="entry name" value="SEC14"/>
    <property type="match status" value="1"/>
</dbReference>
<feature type="compositionally biased region" description="Polar residues" evidence="1">
    <location>
        <begin position="361"/>
        <end position="374"/>
    </location>
</feature>
<dbReference type="AlphaFoldDB" id="A0AAI8VQU3"/>
<dbReference type="EMBL" id="CAUWAG010000012">
    <property type="protein sequence ID" value="CAJ2509416.1"/>
    <property type="molecule type" value="Genomic_DNA"/>
</dbReference>
<dbReference type="SUPFAM" id="SSF46938">
    <property type="entry name" value="CRAL/TRIO N-terminal domain"/>
    <property type="match status" value="1"/>
</dbReference>
<dbReference type="InterPro" id="IPR001251">
    <property type="entry name" value="CRAL-TRIO_dom"/>
</dbReference>